<dbReference type="Proteomes" id="UP000777482">
    <property type="component" value="Unassembled WGS sequence"/>
</dbReference>
<dbReference type="OrthoDB" id="2521467at2759"/>
<name>A0A9P6VRN8_RHOMI</name>
<keyword evidence="1" id="KW-0732">Signal</keyword>
<dbReference type="EMBL" id="PUHQ01000192">
    <property type="protein sequence ID" value="KAG0653565.1"/>
    <property type="molecule type" value="Genomic_DNA"/>
</dbReference>
<protein>
    <submittedName>
        <fullName evidence="2">Uncharacterized protein</fullName>
    </submittedName>
</protein>
<accession>A0A9P6VRN8</accession>
<evidence type="ECO:0000256" key="1">
    <source>
        <dbReference type="SAM" id="SignalP"/>
    </source>
</evidence>
<proteinExistence type="predicted"/>
<feature type="signal peptide" evidence="1">
    <location>
        <begin position="1"/>
        <end position="19"/>
    </location>
</feature>
<sequence>MLFTTVAASLLALSSAVFGSPVELEARNNGKSSSDVSGPTPPQLKWLYTAYVYCPANLLDPLLTPAGIRKEIPIIGGNFTGPGINGKFRDLGADWGTTDPRTGIFTADTRYNGVTDDGADLFFQTSGPKSPSGDLHLRIKIETGSEKYYFLNNVVAVGVLHNTGHDANNVSTLRIDAFNFVDDWNTTTFLNNTGW</sequence>
<comment type="caution">
    <text evidence="2">The sequence shown here is derived from an EMBL/GenBank/DDBJ whole genome shotgun (WGS) entry which is preliminary data.</text>
</comment>
<gene>
    <name evidence="2" type="ORF">C6P46_002482</name>
</gene>
<evidence type="ECO:0000313" key="3">
    <source>
        <dbReference type="Proteomes" id="UP000777482"/>
    </source>
</evidence>
<feature type="chain" id="PRO_5040116119" evidence="1">
    <location>
        <begin position="20"/>
        <end position="195"/>
    </location>
</feature>
<dbReference type="PANTHER" id="PTHR37315">
    <property type="entry name" value="UPF0311 PROTEIN BLR7842"/>
    <property type="match status" value="1"/>
</dbReference>
<dbReference type="InterPro" id="IPR020915">
    <property type="entry name" value="UPF0311"/>
</dbReference>
<dbReference type="Pfam" id="PF11578">
    <property type="entry name" value="DUF3237"/>
    <property type="match status" value="1"/>
</dbReference>
<evidence type="ECO:0000313" key="2">
    <source>
        <dbReference type="EMBL" id="KAG0653565.1"/>
    </source>
</evidence>
<dbReference type="AlphaFoldDB" id="A0A9P6VRN8"/>
<organism evidence="2 3">
    <name type="scientific">Rhodotorula mucilaginosa</name>
    <name type="common">Yeast</name>
    <name type="synonym">Rhodotorula rubra</name>
    <dbReference type="NCBI Taxonomy" id="5537"/>
    <lineage>
        <taxon>Eukaryota</taxon>
        <taxon>Fungi</taxon>
        <taxon>Dikarya</taxon>
        <taxon>Basidiomycota</taxon>
        <taxon>Pucciniomycotina</taxon>
        <taxon>Microbotryomycetes</taxon>
        <taxon>Sporidiobolales</taxon>
        <taxon>Sporidiobolaceae</taxon>
        <taxon>Rhodotorula</taxon>
    </lineage>
</organism>
<keyword evidence="3" id="KW-1185">Reference proteome</keyword>
<dbReference type="PANTHER" id="PTHR37315:SF1">
    <property type="entry name" value="UPF0311 PROTEIN BLR7842"/>
    <property type="match status" value="1"/>
</dbReference>
<reference evidence="2 3" key="1">
    <citation type="submission" date="2020-11" db="EMBL/GenBank/DDBJ databases">
        <title>Kefir isolates.</title>
        <authorList>
            <person name="Marcisauskas S."/>
            <person name="Kim Y."/>
            <person name="Blasche S."/>
        </authorList>
    </citation>
    <scope>NUCLEOTIDE SEQUENCE [LARGE SCALE GENOMIC DNA]</scope>
    <source>
        <strain evidence="2 3">KR</strain>
    </source>
</reference>
<dbReference type="Gene3D" id="2.40.160.20">
    <property type="match status" value="1"/>
</dbReference>